<protein>
    <recommendedName>
        <fullName evidence="4">AIG1-type G domain-containing protein</fullName>
    </recommendedName>
</protein>
<evidence type="ECO:0000313" key="6">
    <source>
        <dbReference type="Proteomes" id="UP001152087"/>
    </source>
</evidence>
<dbReference type="PANTHER" id="PTHR10903:SF184">
    <property type="entry name" value="GTP-BINDING PROTEIN A"/>
    <property type="match status" value="1"/>
</dbReference>
<dbReference type="SUPFAM" id="SSF52540">
    <property type="entry name" value="P-loop containing nucleoside triphosphate hydrolases"/>
    <property type="match status" value="1"/>
</dbReference>
<dbReference type="Gene3D" id="3.40.50.300">
    <property type="entry name" value="P-loop containing nucleotide triphosphate hydrolases"/>
    <property type="match status" value="1"/>
</dbReference>
<dbReference type="AlphaFoldDB" id="A0A9W8R4G2"/>
<sequence length="324" mass="35983">MDKSDFSSDGVILLLGVTGAGKSYFLNKLKSHSAKEGHGLQSETARCQAVRIVLKDDGTEDTRSIVVVDTPGFDDTKRNRGEILKEITEYLATQYALGVPLRGVIYLHKITDNRMTGSSVNYLKILRSLVGDDALGNLVLVTNMWNKLRDEDRGEALQREQELIDDFWDPMIEKGSYVHQFDGTTESAFGLVHQLADKKSVVLAIQKQIMDEDQYVLDTSAGENLAQQLKIDISGYRTKAAQLEAQLEAQPDGTQRKELKEEREQMEELLEQAEESMESMKVRPGPSIRERIKQVLKDSGKDIGVALAAALSVTVSVIRLVIGA</sequence>
<evidence type="ECO:0000259" key="4">
    <source>
        <dbReference type="Pfam" id="PF04548"/>
    </source>
</evidence>
<dbReference type="PANTHER" id="PTHR10903">
    <property type="entry name" value="GTPASE, IMAP FAMILY MEMBER-RELATED"/>
    <property type="match status" value="1"/>
</dbReference>
<reference evidence="5" key="1">
    <citation type="submission" date="2022-09" db="EMBL/GenBank/DDBJ databases">
        <title>Fusarium specimens isolated from Avocado Roots.</title>
        <authorList>
            <person name="Stajich J."/>
            <person name="Roper C."/>
            <person name="Heimlech-Rivalta G."/>
        </authorList>
    </citation>
    <scope>NUCLEOTIDE SEQUENCE</scope>
    <source>
        <strain evidence="5">A02</strain>
    </source>
</reference>
<keyword evidence="1" id="KW-0547">Nucleotide-binding</keyword>
<comment type="caution">
    <text evidence="5">The sequence shown here is derived from an EMBL/GenBank/DDBJ whole genome shotgun (WGS) entry which is preliminary data.</text>
</comment>
<dbReference type="Proteomes" id="UP001152087">
    <property type="component" value="Unassembled WGS sequence"/>
</dbReference>
<gene>
    <name evidence="5" type="ORF">NW755_007023</name>
</gene>
<accession>A0A9W8R4G2</accession>
<feature type="domain" description="AIG1-type G" evidence="4">
    <location>
        <begin position="12"/>
        <end position="158"/>
    </location>
</feature>
<feature type="coiled-coil region" evidence="3">
    <location>
        <begin position="226"/>
        <end position="283"/>
    </location>
</feature>
<keyword evidence="3" id="KW-0175">Coiled coil</keyword>
<dbReference type="InterPro" id="IPR045058">
    <property type="entry name" value="GIMA/IAN/Toc"/>
</dbReference>
<evidence type="ECO:0000256" key="1">
    <source>
        <dbReference type="ARBA" id="ARBA00022741"/>
    </source>
</evidence>
<proteinExistence type="predicted"/>
<evidence type="ECO:0000313" key="5">
    <source>
        <dbReference type="EMBL" id="KAJ4187530.1"/>
    </source>
</evidence>
<dbReference type="GO" id="GO:0005525">
    <property type="term" value="F:GTP binding"/>
    <property type="evidence" value="ECO:0007669"/>
    <property type="project" value="UniProtKB-KW"/>
</dbReference>
<name>A0A9W8R4G2_9HYPO</name>
<dbReference type="EMBL" id="JAOQAV010000017">
    <property type="protein sequence ID" value="KAJ4187530.1"/>
    <property type="molecule type" value="Genomic_DNA"/>
</dbReference>
<organism evidence="5 6">
    <name type="scientific">Fusarium falciforme</name>
    <dbReference type="NCBI Taxonomy" id="195108"/>
    <lineage>
        <taxon>Eukaryota</taxon>
        <taxon>Fungi</taxon>
        <taxon>Dikarya</taxon>
        <taxon>Ascomycota</taxon>
        <taxon>Pezizomycotina</taxon>
        <taxon>Sordariomycetes</taxon>
        <taxon>Hypocreomycetidae</taxon>
        <taxon>Hypocreales</taxon>
        <taxon>Nectriaceae</taxon>
        <taxon>Fusarium</taxon>
        <taxon>Fusarium solani species complex</taxon>
    </lineage>
</organism>
<dbReference type="InterPro" id="IPR006703">
    <property type="entry name" value="G_AIG1"/>
</dbReference>
<dbReference type="InterPro" id="IPR027417">
    <property type="entry name" value="P-loop_NTPase"/>
</dbReference>
<evidence type="ECO:0000256" key="2">
    <source>
        <dbReference type="ARBA" id="ARBA00023134"/>
    </source>
</evidence>
<dbReference type="Pfam" id="PF04548">
    <property type="entry name" value="AIG1"/>
    <property type="match status" value="1"/>
</dbReference>
<keyword evidence="6" id="KW-1185">Reference proteome</keyword>
<evidence type="ECO:0000256" key="3">
    <source>
        <dbReference type="SAM" id="Coils"/>
    </source>
</evidence>
<keyword evidence="2" id="KW-0342">GTP-binding</keyword>